<proteinExistence type="predicted"/>
<name>A0A165T6V4_9AGAM</name>
<sequence length="169" mass="18693">MLSSSELFRPLLCTIFAGDESRLGTIAASPANNIVSIFTLAYSAYEGLNFGILPVHAGVVRGIYIYWLNGPIHCTKPQYAHYLGSARVYRTDVKEEARQISHIPRHNPLKQDILASPCTVISRLLSSRRTQHLHGGNLCGRSICGINVLNATDSAVIHAIRITWMSHLR</sequence>
<dbReference type="EMBL" id="KV425567">
    <property type="protein sequence ID" value="KZT26225.1"/>
    <property type="molecule type" value="Genomic_DNA"/>
</dbReference>
<protein>
    <submittedName>
        <fullName evidence="1">Uncharacterized protein</fullName>
    </submittedName>
</protein>
<reference evidence="1 2" key="1">
    <citation type="journal article" date="2016" name="Mol. Biol. Evol.">
        <title>Comparative Genomics of Early-Diverging Mushroom-Forming Fungi Provides Insights into the Origins of Lignocellulose Decay Capabilities.</title>
        <authorList>
            <person name="Nagy L.G."/>
            <person name="Riley R."/>
            <person name="Tritt A."/>
            <person name="Adam C."/>
            <person name="Daum C."/>
            <person name="Floudas D."/>
            <person name="Sun H."/>
            <person name="Yadav J.S."/>
            <person name="Pangilinan J."/>
            <person name="Larsson K.H."/>
            <person name="Matsuura K."/>
            <person name="Barry K."/>
            <person name="Labutti K."/>
            <person name="Kuo R."/>
            <person name="Ohm R.A."/>
            <person name="Bhattacharya S.S."/>
            <person name="Shirouzu T."/>
            <person name="Yoshinaga Y."/>
            <person name="Martin F.M."/>
            <person name="Grigoriev I.V."/>
            <person name="Hibbett D.S."/>
        </authorList>
    </citation>
    <scope>NUCLEOTIDE SEQUENCE [LARGE SCALE GENOMIC DNA]</scope>
    <source>
        <strain evidence="1 2">HHB14362 ss-1</strain>
    </source>
</reference>
<accession>A0A165T6V4</accession>
<dbReference type="AlphaFoldDB" id="A0A165T6V4"/>
<organism evidence="1 2">
    <name type="scientific">Neolentinus lepideus HHB14362 ss-1</name>
    <dbReference type="NCBI Taxonomy" id="1314782"/>
    <lineage>
        <taxon>Eukaryota</taxon>
        <taxon>Fungi</taxon>
        <taxon>Dikarya</taxon>
        <taxon>Basidiomycota</taxon>
        <taxon>Agaricomycotina</taxon>
        <taxon>Agaricomycetes</taxon>
        <taxon>Gloeophyllales</taxon>
        <taxon>Gloeophyllaceae</taxon>
        <taxon>Neolentinus</taxon>
    </lineage>
</organism>
<gene>
    <name evidence="1" type="ORF">NEOLEDRAFT_241358</name>
</gene>
<evidence type="ECO:0000313" key="2">
    <source>
        <dbReference type="Proteomes" id="UP000076761"/>
    </source>
</evidence>
<dbReference type="Proteomes" id="UP000076761">
    <property type="component" value="Unassembled WGS sequence"/>
</dbReference>
<evidence type="ECO:0000313" key="1">
    <source>
        <dbReference type="EMBL" id="KZT26225.1"/>
    </source>
</evidence>
<keyword evidence="2" id="KW-1185">Reference proteome</keyword>
<dbReference type="InParanoid" id="A0A165T6V4"/>